<protein>
    <submittedName>
        <fullName evidence="1">Uncharacterized protein</fullName>
    </submittedName>
</protein>
<evidence type="ECO:0000313" key="2">
    <source>
        <dbReference type="Proteomes" id="UP000003094"/>
    </source>
</evidence>
<organism evidence="1 2">
    <name type="scientific">Paenibacillus vortex V453</name>
    <dbReference type="NCBI Taxonomy" id="715225"/>
    <lineage>
        <taxon>Bacteria</taxon>
        <taxon>Bacillati</taxon>
        <taxon>Bacillota</taxon>
        <taxon>Bacilli</taxon>
        <taxon>Bacillales</taxon>
        <taxon>Paenibacillaceae</taxon>
        <taxon>Paenibacillus</taxon>
    </lineage>
</organism>
<dbReference type="EMBL" id="ADHJ01000022">
    <property type="protein sequence ID" value="EFU41219.1"/>
    <property type="molecule type" value="Genomic_DNA"/>
</dbReference>
<comment type="caution">
    <text evidence="1">The sequence shown here is derived from an EMBL/GenBank/DDBJ whole genome shotgun (WGS) entry which is preliminary data.</text>
</comment>
<evidence type="ECO:0000313" key="1">
    <source>
        <dbReference type="EMBL" id="EFU41219.1"/>
    </source>
</evidence>
<name>A0A2R9SV06_9BACL</name>
<gene>
    <name evidence="1" type="ORF">PVOR_14949</name>
</gene>
<dbReference type="RefSeq" id="WP_006209775.1">
    <property type="nucleotide sequence ID" value="NZ_ADHJ01000022.1"/>
</dbReference>
<dbReference type="KEGG" id="pvo:PVOR_14949"/>
<dbReference type="Proteomes" id="UP000003094">
    <property type="component" value="Unassembled WGS sequence"/>
</dbReference>
<keyword evidence="2" id="KW-1185">Reference proteome</keyword>
<proteinExistence type="predicted"/>
<reference evidence="1 2" key="1">
    <citation type="journal article" date="2010" name="BMC Genomics">
        <title>Genome sequence of the pattern forming Paenibacillus vortex bacterium reveals potential for thriving in complex environments.</title>
        <authorList>
            <person name="Sirota-Madi A."/>
            <person name="Olender T."/>
            <person name="Helman Y."/>
            <person name="Ingham C."/>
            <person name="Brainis I."/>
            <person name="Roth D."/>
            <person name="Hagi E."/>
            <person name="Brodsky L."/>
            <person name="Leshkowitz D."/>
            <person name="Galatenko V."/>
            <person name="Nikolaev V."/>
            <person name="Mugasimangalam R.C."/>
            <person name="Bransburg-Zabary S."/>
            <person name="Gutnick D.L."/>
            <person name="Lancet D."/>
            <person name="Ben-Jacob E."/>
        </authorList>
    </citation>
    <scope>NUCLEOTIDE SEQUENCE [LARGE SCALE GENOMIC DNA]</scope>
    <source>
        <strain evidence="1 2">V453</strain>
    </source>
</reference>
<accession>A0A2R9SV06</accession>
<dbReference type="AlphaFoldDB" id="A0A2R9SV06"/>
<sequence length="209" mass="22975">MSLLLFICRKVSKIISNLEELDTFVLTSRVKIWMFLINRKKGDVMSKVRSSKRMASTLAVSVLLSLSLAGGAYADSATDIAPGALTTPPPVEMNLNSSFNLLANKYLINYYSTISKVNSTQVSLNGFTGAGQAVDTIGINFVLQRWTGSAWIDTGSAYENGSNKTSLSGIKNFSVQTGYYYRGKTIHWINENGTYEEATYYTNSILAEQ</sequence>